<evidence type="ECO:0000256" key="3">
    <source>
        <dbReference type="PROSITE-ProRule" id="PRU00708"/>
    </source>
</evidence>
<keyword evidence="1" id="KW-0677">Repeat</keyword>
<sequence>MHGYIIRSGFCEGYLVVQNALVDMYGKCGCVDEARKLFDEMTWRDTISWNTMISCYGINALPHKAFALFDEMQGKGWNPNRVTFIALLSACGHAGLVDEGLHFFQIMNTEYGISSDVEHYACIVDNLGRAGQLDKAYHLIKNMSVRPDDCVWSALLNGCRIHGNIPLAEVAARHLIELKPQHSGYHVLLSNIYRDASRQDDVTRVRTIMKDMGVIKSPGYSWIEVSGEFHNFLTADKTHKQSPTIYCTLDGLTKHLIAEGYRPCLAS</sequence>
<feature type="repeat" description="PPR" evidence="3">
    <location>
        <begin position="45"/>
        <end position="79"/>
    </location>
</feature>
<comment type="caution">
    <text evidence="4">The sequence shown here is derived from an EMBL/GenBank/DDBJ whole genome shotgun (WGS) entry which is preliminary data.</text>
</comment>
<dbReference type="InterPro" id="IPR011990">
    <property type="entry name" value="TPR-like_helical_dom_sf"/>
</dbReference>
<organism evidence="4 5">
    <name type="scientific">Coptis chinensis</name>
    <dbReference type="NCBI Taxonomy" id="261450"/>
    <lineage>
        <taxon>Eukaryota</taxon>
        <taxon>Viridiplantae</taxon>
        <taxon>Streptophyta</taxon>
        <taxon>Embryophyta</taxon>
        <taxon>Tracheophyta</taxon>
        <taxon>Spermatophyta</taxon>
        <taxon>Magnoliopsida</taxon>
        <taxon>Ranunculales</taxon>
        <taxon>Ranunculaceae</taxon>
        <taxon>Coptidoideae</taxon>
        <taxon>Coptis</taxon>
    </lineage>
</organism>
<dbReference type="Pfam" id="PF01535">
    <property type="entry name" value="PPR"/>
    <property type="match status" value="2"/>
</dbReference>
<dbReference type="NCBIfam" id="TIGR00756">
    <property type="entry name" value="PPR"/>
    <property type="match status" value="3"/>
</dbReference>
<dbReference type="FunFam" id="1.25.40.10:FF:000280">
    <property type="entry name" value="Pentatricopeptide repeat-containing protein"/>
    <property type="match status" value="1"/>
</dbReference>
<dbReference type="AlphaFoldDB" id="A0A835M932"/>
<dbReference type="PROSITE" id="PS51375">
    <property type="entry name" value="PPR"/>
    <property type="match status" value="1"/>
</dbReference>
<dbReference type="Proteomes" id="UP000631114">
    <property type="component" value="Unassembled WGS sequence"/>
</dbReference>
<evidence type="ECO:0000256" key="2">
    <source>
        <dbReference type="ARBA" id="ARBA00061659"/>
    </source>
</evidence>
<reference evidence="4 5" key="1">
    <citation type="submission" date="2020-10" db="EMBL/GenBank/DDBJ databases">
        <title>The Coptis chinensis genome and diversification of protoberbering-type alkaloids.</title>
        <authorList>
            <person name="Wang B."/>
            <person name="Shu S."/>
            <person name="Song C."/>
            <person name="Liu Y."/>
        </authorList>
    </citation>
    <scope>NUCLEOTIDE SEQUENCE [LARGE SCALE GENOMIC DNA]</scope>
    <source>
        <strain evidence="4">HL-2020</strain>
        <tissue evidence="4">Leaf</tissue>
    </source>
</reference>
<evidence type="ECO:0000313" key="4">
    <source>
        <dbReference type="EMBL" id="KAF9615191.1"/>
    </source>
</evidence>
<dbReference type="Pfam" id="PF13041">
    <property type="entry name" value="PPR_2"/>
    <property type="match status" value="1"/>
</dbReference>
<dbReference type="GO" id="GO:0009451">
    <property type="term" value="P:RNA modification"/>
    <property type="evidence" value="ECO:0007669"/>
    <property type="project" value="InterPro"/>
</dbReference>
<dbReference type="InterPro" id="IPR046960">
    <property type="entry name" value="PPR_At4g14850-like_plant"/>
</dbReference>
<dbReference type="EMBL" id="JADFTS010000003">
    <property type="protein sequence ID" value="KAF9615191.1"/>
    <property type="molecule type" value="Genomic_DNA"/>
</dbReference>
<dbReference type="PANTHER" id="PTHR47926">
    <property type="entry name" value="PENTATRICOPEPTIDE REPEAT-CONTAINING PROTEIN"/>
    <property type="match status" value="1"/>
</dbReference>
<dbReference type="FunFam" id="1.25.40.10:FF:000031">
    <property type="entry name" value="Pentatricopeptide repeat-containing protein mitochondrial"/>
    <property type="match status" value="1"/>
</dbReference>
<dbReference type="GO" id="GO:0003723">
    <property type="term" value="F:RNA binding"/>
    <property type="evidence" value="ECO:0007669"/>
    <property type="project" value="InterPro"/>
</dbReference>
<dbReference type="Pfam" id="PF20431">
    <property type="entry name" value="E_motif"/>
    <property type="match status" value="1"/>
</dbReference>
<dbReference type="Gene3D" id="1.25.40.10">
    <property type="entry name" value="Tetratricopeptide repeat domain"/>
    <property type="match status" value="1"/>
</dbReference>
<accession>A0A835M932</accession>
<comment type="similarity">
    <text evidence="2">Belongs to the PPR family. PCMP-E subfamily.</text>
</comment>
<evidence type="ECO:0000256" key="1">
    <source>
        <dbReference type="ARBA" id="ARBA00022737"/>
    </source>
</evidence>
<dbReference type="PANTHER" id="PTHR47926:SF452">
    <property type="entry name" value="PENTATRICOPEPTIDE REPEAT-CONTAINING PROTEIN"/>
    <property type="match status" value="1"/>
</dbReference>
<protein>
    <recommendedName>
        <fullName evidence="6">Pentatricopeptide repeat-containing protein</fullName>
    </recommendedName>
</protein>
<evidence type="ECO:0008006" key="6">
    <source>
        <dbReference type="Google" id="ProtNLM"/>
    </source>
</evidence>
<gene>
    <name evidence="4" type="ORF">IFM89_022453</name>
</gene>
<dbReference type="OrthoDB" id="185373at2759"/>
<keyword evidence="5" id="KW-1185">Reference proteome</keyword>
<evidence type="ECO:0000313" key="5">
    <source>
        <dbReference type="Proteomes" id="UP000631114"/>
    </source>
</evidence>
<dbReference type="InterPro" id="IPR002885">
    <property type="entry name" value="PPR_rpt"/>
</dbReference>
<proteinExistence type="inferred from homology"/>
<name>A0A835M932_9MAGN</name>
<dbReference type="InterPro" id="IPR046848">
    <property type="entry name" value="E_motif"/>
</dbReference>